<dbReference type="EMBL" id="LR862137">
    <property type="protein sequence ID" value="CAD1843728.1"/>
    <property type="molecule type" value="Genomic_DNA"/>
</dbReference>
<feature type="domain" description="Protein kinase" evidence="15">
    <location>
        <begin position="118"/>
        <end position="380"/>
    </location>
</feature>
<protein>
    <recommendedName>
        <fullName evidence="18">Wall-associated receptor kinase 2</fullName>
    </recommendedName>
</protein>
<dbReference type="PROSITE" id="PS01187">
    <property type="entry name" value="EGF_CA"/>
    <property type="match status" value="1"/>
</dbReference>
<dbReference type="CDD" id="cd00054">
    <property type="entry name" value="EGF_CA"/>
    <property type="match status" value="1"/>
</dbReference>
<dbReference type="GO" id="GO:0005524">
    <property type="term" value="F:ATP binding"/>
    <property type="evidence" value="ECO:0007669"/>
    <property type="project" value="UniProtKB-UniRule"/>
</dbReference>
<dbReference type="PROSITE" id="PS00108">
    <property type="entry name" value="PROTEIN_KINASE_ST"/>
    <property type="match status" value="2"/>
</dbReference>
<reference evidence="17" key="1">
    <citation type="submission" date="2020-07" db="EMBL/GenBank/DDBJ databases">
        <authorList>
            <person name="Lin J."/>
        </authorList>
    </citation>
    <scope>NUCLEOTIDE SEQUENCE</scope>
</reference>
<keyword evidence="8 13" id="KW-0067">ATP-binding</keyword>
<dbReference type="InterPro" id="IPR000719">
    <property type="entry name" value="Prot_kinase_dom"/>
</dbReference>
<dbReference type="Pfam" id="PF07714">
    <property type="entry name" value="PK_Tyr_Ser-Thr"/>
    <property type="match status" value="2"/>
</dbReference>
<dbReference type="PROSITE" id="PS50026">
    <property type="entry name" value="EGF_3"/>
    <property type="match status" value="1"/>
</dbReference>
<dbReference type="AlphaFoldDB" id="A0A6V7QL32"/>
<dbReference type="FunFam" id="3.30.200.20:FF:000043">
    <property type="entry name" value="Wall-associated receptor kinase 2"/>
    <property type="match status" value="2"/>
</dbReference>
<evidence type="ECO:0000259" key="15">
    <source>
        <dbReference type="PROSITE" id="PS50011"/>
    </source>
</evidence>
<keyword evidence="5" id="KW-0732">Signal</keyword>
<dbReference type="CDD" id="cd14066">
    <property type="entry name" value="STKc_IRAK"/>
    <property type="match status" value="1"/>
</dbReference>
<dbReference type="SUPFAM" id="SSF56112">
    <property type="entry name" value="Protein kinase-like (PK-like)"/>
    <property type="match status" value="2"/>
</dbReference>
<dbReference type="FunFam" id="1.10.510.10:FF:000084">
    <property type="entry name" value="Wall-associated receptor kinase 2"/>
    <property type="match status" value="1"/>
</dbReference>
<evidence type="ECO:0000313" key="17">
    <source>
        <dbReference type="EMBL" id="CAD1843728.1"/>
    </source>
</evidence>
<keyword evidence="10 14" id="KW-0472">Membrane</keyword>
<dbReference type="GO" id="GO:0007166">
    <property type="term" value="P:cell surface receptor signaling pathway"/>
    <property type="evidence" value="ECO:0007669"/>
    <property type="project" value="InterPro"/>
</dbReference>
<keyword evidence="2" id="KW-0723">Serine/threonine-protein kinase</keyword>
<proteinExistence type="predicted"/>
<keyword evidence="6 13" id="KW-0547">Nucleotide-binding</keyword>
<evidence type="ECO:0000256" key="1">
    <source>
        <dbReference type="ARBA" id="ARBA00004479"/>
    </source>
</evidence>
<evidence type="ECO:0000256" key="7">
    <source>
        <dbReference type="ARBA" id="ARBA00022777"/>
    </source>
</evidence>
<keyword evidence="11" id="KW-1015">Disulfide bond</keyword>
<dbReference type="InterPro" id="IPR001245">
    <property type="entry name" value="Ser-Thr/Tyr_kinase_cat_dom"/>
</dbReference>
<evidence type="ECO:0000256" key="4">
    <source>
        <dbReference type="ARBA" id="ARBA00022692"/>
    </source>
</evidence>
<dbReference type="InterPro" id="IPR008271">
    <property type="entry name" value="Ser/Thr_kinase_AS"/>
</dbReference>
<comment type="caution">
    <text evidence="12">Lacks conserved residue(s) required for the propagation of feature annotation.</text>
</comment>
<dbReference type="InterPro" id="IPR045274">
    <property type="entry name" value="WAK-like"/>
</dbReference>
<feature type="transmembrane region" description="Helical" evidence="14">
    <location>
        <begin position="770"/>
        <end position="792"/>
    </location>
</feature>
<evidence type="ECO:0000256" key="8">
    <source>
        <dbReference type="ARBA" id="ARBA00022840"/>
    </source>
</evidence>
<evidence type="ECO:0008006" key="18">
    <source>
        <dbReference type="Google" id="ProtNLM"/>
    </source>
</evidence>
<keyword evidence="9 14" id="KW-1133">Transmembrane helix</keyword>
<dbReference type="SMART" id="SM00181">
    <property type="entry name" value="EGF"/>
    <property type="match status" value="2"/>
</dbReference>
<dbReference type="Gene3D" id="2.10.25.10">
    <property type="entry name" value="Laminin"/>
    <property type="match status" value="1"/>
</dbReference>
<accession>A0A6V7QL32</accession>
<evidence type="ECO:0000256" key="13">
    <source>
        <dbReference type="PROSITE-ProRule" id="PRU10141"/>
    </source>
</evidence>
<keyword evidence="7" id="KW-0418">Kinase</keyword>
<keyword evidence="3" id="KW-0808">Transferase</keyword>
<dbReference type="PANTHER" id="PTHR27005:SF479">
    <property type="entry name" value="OS06G0706600 PROTEIN"/>
    <property type="match status" value="1"/>
</dbReference>
<feature type="domain" description="Protein kinase" evidence="15">
    <location>
        <begin position="840"/>
        <end position="1127"/>
    </location>
</feature>
<sequence length="1156" mass="126961">MLVEEGAFEFSTSYVTTGALRDRKLPLVLDWAVRNKTCRQAGETGPPTPASATTASASTPATAPAIYAIAHRAIKAILIYHMGAEYGGRLLLAEIEKIRGLAFMIFTKEELEEATNKFDMSNVIGHGGNGTVYKGVLKDYRVVAIKKAKIIDEKQKEEFGKEMIILAQINHKNIVKLLGCCLEVEVPMLVYEFVSKGNLFQLLHGKSPRVHVIFETRLRIAAESAEALAYLHSSASPPIIHGDVKSSNILLDDRHMVKVADFGASRPAPMNEVQYVTLVQGTLGYLDPEYMQTYELTDKSDVYSFGVVLIELLTGKNAIKDDEEIELIKAVAALARTCLSIKREERPSMKDVAEELAVDLPLIRSTRPNWTRQSPATAWLDLARRDASSSSNCAAEPTRSSVSPSGMARKWTFGLGSARPRPVVSSRWSCRGGGGPLAPSARIRLSTNQCLAQVPTTLRRRRDPVSVRHRPSCSREGFTLNCTLSNGTPKPFLNNIEFLNISLSLGQARIFNHVLSKCYNATSGTVTGDDDWNIDLTASPYRFSSTLNKFTTIGCDTLAYIAMGDAADSDAADGYAAVRYAAGCVSLCADNNSFTEGSCSGIGCCQTAIPKGINYYEPCGYAVLAEEGAFESFEFSTSYVATGALRGRKLPLVLDWAVRNKTCRQARRNRTSYACVSDNSECVDSGNGPGYLCNCSQGYEGNPYLANGCQDIDECANMDKSPCSGICKNTQGGFTCHCPEGTDGNPNITGTCNPILTPPVKVLLAPRVKVAIGVSACFVTLTIIGLCIYIICERKKLTDVKEKYFQQYGGRLLLEEIGKKQGLAFTIFTKEELEKATNNFDMSNILGHGGNGMVYKGVLKDNRVVAIKRAKIINEKQKEEFGKEMIILAQVNHKNVVKLLGCCLEVEVPMLVYEFVLKGNLFQLLHGKSPRVLVTFETRLRIATESAEALAYLHSSASPPIIHGDVKSCNILLDDRLMAKVADFGASRPAPMNEVQYVTLVQGTLGYLDPEYMQTYELTHKSDVYSFSVVLLELLTGKNAVSLEGPEEERSLSSKFLVAMKENGLYELLDDQIKDDEEIELIKAVAALAITCLSIKREERPSMKDAAEELGRLRKLKQNCLEHHEPVASFDYDHDLGDATIYHSLEQEIVMSIESR</sequence>
<evidence type="ECO:0000256" key="10">
    <source>
        <dbReference type="ARBA" id="ARBA00023136"/>
    </source>
</evidence>
<feature type="binding site" evidence="13">
    <location>
        <position position="868"/>
    </location>
    <ligand>
        <name>ATP</name>
        <dbReference type="ChEBI" id="CHEBI:30616"/>
    </ligand>
</feature>
<evidence type="ECO:0000256" key="14">
    <source>
        <dbReference type="SAM" id="Phobius"/>
    </source>
</evidence>
<feature type="domain" description="EGF-like" evidence="16">
    <location>
        <begin position="711"/>
        <end position="753"/>
    </location>
</feature>
<feature type="binding site" evidence="13">
    <location>
        <position position="147"/>
    </location>
    <ligand>
        <name>ATP</name>
        <dbReference type="ChEBI" id="CHEBI:30616"/>
    </ligand>
</feature>
<dbReference type="InterPro" id="IPR000152">
    <property type="entry name" value="EGF-type_Asp/Asn_hydroxyl_site"/>
</dbReference>
<dbReference type="SMART" id="SM00220">
    <property type="entry name" value="S_TKc"/>
    <property type="match status" value="2"/>
</dbReference>
<evidence type="ECO:0000256" key="3">
    <source>
        <dbReference type="ARBA" id="ARBA00022679"/>
    </source>
</evidence>
<comment type="subcellular location">
    <subcellularLocation>
        <location evidence="1">Membrane</location>
        <topology evidence="1">Single-pass type I membrane protein</topology>
    </subcellularLocation>
</comment>
<evidence type="ECO:0000256" key="5">
    <source>
        <dbReference type="ARBA" id="ARBA00022729"/>
    </source>
</evidence>
<dbReference type="PANTHER" id="PTHR27005">
    <property type="entry name" value="WALL-ASSOCIATED RECEPTOR KINASE-LIKE 21"/>
    <property type="match status" value="1"/>
</dbReference>
<gene>
    <name evidence="17" type="ORF">CB5_LOCUS26939</name>
</gene>
<dbReference type="SMART" id="SM00179">
    <property type="entry name" value="EGF_CA"/>
    <property type="match status" value="1"/>
</dbReference>
<dbReference type="SUPFAM" id="SSF57196">
    <property type="entry name" value="EGF/Laminin"/>
    <property type="match status" value="1"/>
</dbReference>
<dbReference type="InterPro" id="IPR000742">
    <property type="entry name" value="EGF"/>
</dbReference>
<evidence type="ECO:0000259" key="16">
    <source>
        <dbReference type="PROSITE" id="PS50026"/>
    </source>
</evidence>
<evidence type="ECO:0000256" key="2">
    <source>
        <dbReference type="ARBA" id="ARBA00022527"/>
    </source>
</evidence>
<dbReference type="Gene3D" id="3.30.200.20">
    <property type="entry name" value="Phosphorylase Kinase, domain 1"/>
    <property type="match status" value="2"/>
</dbReference>
<evidence type="ECO:0000256" key="6">
    <source>
        <dbReference type="ARBA" id="ARBA00022741"/>
    </source>
</evidence>
<dbReference type="InterPro" id="IPR018097">
    <property type="entry name" value="EGF_Ca-bd_CS"/>
</dbReference>
<dbReference type="GO" id="GO:0005886">
    <property type="term" value="C:plasma membrane"/>
    <property type="evidence" value="ECO:0007669"/>
    <property type="project" value="TreeGrafter"/>
</dbReference>
<dbReference type="InterPro" id="IPR001881">
    <property type="entry name" value="EGF-like_Ca-bd_dom"/>
</dbReference>
<dbReference type="GO" id="GO:0005509">
    <property type="term" value="F:calcium ion binding"/>
    <property type="evidence" value="ECO:0007669"/>
    <property type="project" value="InterPro"/>
</dbReference>
<evidence type="ECO:0000256" key="11">
    <source>
        <dbReference type="ARBA" id="ARBA00023157"/>
    </source>
</evidence>
<organism evidence="17">
    <name type="scientific">Ananas comosus var. bracteatus</name>
    <name type="common">red pineapple</name>
    <dbReference type="NCBI Taxonomy" id="296719"/>
    <lineage>
        <taxon>Eukaryota</taxon>
        <taxon>Viridiplantae</taxon>
        <taxon>Streptophyta</taxon>
        <taxon>Embryophyta</taxon>
        <taxon>Tracheophyta</taxon>
        <taxon>Spermatophyta</taxon>
        <taxon>Magnoliopsida</taxon>
        <taxon>Liliopsida</taxon>
        <taxon>Poales</taxon>
        <taxon>Bromeliaceae</taxon>
        <taxon>Bromelioideae</taxon>
        <taxon>Ananas</taxon>
    </lineage>
</organism>
<dbReference type="PROSITE" id="PS50011">
    <property type="entry name" value="PROTEIN_KINASE_DOM"/>
    <property type="match status" value="2"/>
</dbReference>
<name>A0A6V7QL32_ANACO</name>
<keyword evidence="4 14" id="KW-0812">Transmembrane</keyword>
<dbReference type="Gene3D" id="1.10.510.10">
    <property type="entry name" value="Transferase(Phosphotransferase) domain 1"/>
    <property type="match status" value="2"/>
</dbReference>
<dbReference type="PROSITE" id="PS00107">
    <property type="entry name" value="PROTEIN_KINASE_ATP"/>
    <property type="match status" value="2"/>
</dbReference>
<keyword evidence="12" id="KW-0245">EGF-like domain</keyword>
<dbReference type="GO" id="GO:0004674">
    <property type="term" value="F:protein serine/threonine kinase activity"/>
    <property type="evidence" value="ECO:0007669"/>
    <property type="project" value="UniProtKB-KW"/>
</dbReference>
<dbReference type="InterPro" id="IPR017441">
    <property type="entry name" value="Protein_kinase_ATP_BS"/>
</dbReference>
<evidence type="ECO:0000256" key="9">
    <source>
        <dbReference type="ARBA" id="ARBA00022989"/>
    </source>
</evidence>
<dbReference type="FunFam" id="2.10.25.10:FF:000628">
    <property type="entry name" value="Wall-associated receptor kinase 2"/>
    <property type="match status" value="1"/>
</dbReference>
<evidence type="ECO:0000256" key="12">
    <source>
        <dbReference type="PROSITE-ProRule" id="PRU00076"/>
    </source>
</evidence>
<dbReference type="PROSITE" id="PS00010">
    <property type="entry name" value="ASX_HYDROXYL"/>
    <property type="match status" value="1"/>
</dbReference>
<dbReference type="InterPro" id="IPR011009">
    <property type="entry name" value="Kinase-like_dom_sf"/>
</dbReference>